<feature type="coiled-coil region" evidence="1">
    <location>
        <begin position="42"/>
        <end position="102"/>
    </location>
</feature>
<name>A0A915CPH3_9BILA</name>
<evidence type="ECO:0000313" key="3">
    <source>
        <dbReference type="WBParaSite" id="jg1126"/>
    </source>
</evidence>
<keyword evidence="2" id="KW-1185">Reference proteome</keyword>
<evidence type="ECO:0000256" key="1">
    <source>
        <dbReference type="SAM" id="Coils"/>
    </source>
</evidence>
<protein>
    <submittedName>
        <fullName evidence="3">Uncharacterized protein</fullName>
    </submittedName>
</protein>
<sequence>MRSDTGKVAKKEWAGKFEQQDSKYHGQLHVLRSKLDLRDDEIIQLTLTNKDIKAEMQRKNRKEIDHLRLQHSNQIHQLEMENQELKTQLHQIMSELKVLTDEHNQLSDWRRPSTKWGVS</sequence>
<accession>A0A915CPH3</accession>
<proteinExistence type="predicted"/>
<dbReference type="WBParaSite" id="jg1126">
    <property type="protein sequence ID" value="jg1126"/>
    <property type="gene ID" value="jg1126"/>
</dbReference>
<dbReference type="Proteomes" id="UP000887574">
    <property type="component" value="Unplaced"/>
</dbReference>
<keyword evidence="1" id="KW-0175">Coiled coil</keyword>
<organism evidence="2 3">
    <name type="scientific">Ditylenchus dipsaci</name>
    <dbReference type="NCBI Taxonomy" id="166011"/>
    <lineage>
        <taxon>Eukaryota</taxon>
        <taxon>Metazoa</taxon>
        <taxon>Ecdysozoa</taxon>
        <taxon>Nematoda</taxon>
        <taxon>Chromadorea</taxon>
        <taxon>Rhabditida</taxon>
        <taxon>Tylenchina</taxon>
        <taxon>Tylenchomorpha</taxon>
        <taxon>Sphaerularioidea</taxon>
        <taxon>Anguinidae</taxon>
        <taxon>Anguininae</taxon>
        <taxon>Ditylenchus</taxon>
    </lineage>
</organism>
<reference evidence="3" key="1">
    <citation type="submission" date="2022-11" db="UniProtKB">
        <authorList>
            <consortium name="WormBaseParasite"/>
        </authorList>
    </citation>
    <scope>IDENTIFICATION</scope>
</reference>
<dbReference type="AlphaFoldDB" id="A0A915CPH3"/>
<evidence type="ECO:0000313" key="2">
    <source>
        <dbReference type="Proteomes" id="UP000887574"/>
    </source>
</evidence>